<evidence type="ECO:0000256" key="10">
    <source>
        <dbReference type="SAM" id="SignalP"/>
    </source>
</evidence>
<keyword evidence="3" id="KW-0645">Protease</keyword>
<evidence type="ECO:0000256" key="7">
    <source>
        <dbReference type="ARBA" id="ARBA00022825"/>
    </source>
</evidence>
<reference evidence="13 14" key="1">
    <citation type="submission" date="2019-02" db="EMBL/GenBank/DDBJ databases">
        <title>Genomic Encyclopedia of Type Strains, Phase IV (KMG-IV): sequencing the most valuable type-strain genomes for metagenomic binning, comparative biology and taxonomic classification.</title>
        <authorList>
            <person name="Goeker M."/>
        </authorList>
    </citation>
    <scope>NUCLEOTIDE SEQUENCE [LARGE SCALE GENOMIC DNA]</scope>
    <source>
        <strain evidence="13 14">DSM 17196</strain>
    </source>
</reference>
<dbReference type="RefSeq" id="WP_130286906.1">
    <property type="nucleotide sequence ID" value="NZ_SGXE01000002.1"/>
</dbReference>
<feature type="signal peptide" evidence="10">
    <location>
        <begin position="1"/>
        <end position="23"/>
    </location>
</feature>
<evidence type="ECO:0000256" key="3">
    <source>
        <dbReference type="ARBA" id="ARBA00022670"/>
    </source>
</evidence>
<feature type="chain" id="PRO_5020583269" description="Proline-specific endopeptidase" evidence="10">
    <location>
        <begin position="24"/>
        <end position="727"/>
    </location>
</feature>
<sequence length="727" mass="83843">MKTKLIYSIFLCGVFFISCKQEAKETTTPERPYEAIEVPVAKKIPESLTIHEDTRVDNYFWMRLSDEQKNADTPDAQTQDVLEYLNAENAYKEKAMKHTEELQKKLYDEIVGRIKKEDASVPYEDNGYSYYVRFEEGADYALYCRKKVAEGAEEEILLNGPKMAEGLSYFGIGNQSVSPNNKILAYGIDTVSRRRYTIYFKNLETGELLADKLQNTTSNMAWANDNKTIFYTTKDPQTLRADKIYKHTLGTDQAEDELVFNETDDTFSTFVFKTRSDNYLMIGSSQTLSTEYRYLDANTPNGEWKIIQPREKNLEYSVDHYGDHFYIYNNLNATNFKLSKTPIAKTTKENWEDVIAHRDDVLLQSFVLFEDYLVLQERLNGLRTIRVMKWDGSNDHYIKFDDPAYMAYPTTNMDFDTDVLRYYYTSLTTPGSTIDYNMSTKEQTVLKVDEVVDPNFSKDNYVSERMFVTARDGAKIPVSLVRHKNTEKTKETPLLLYAYGSYGNSIEPRFGSARLSLLDRGFVFAIAHIRGGQEMGRYWYEDGKLLKKKNTFTDFIDVGEYLVDKGYTSSEHLYAEGGSAGGLLMGAVLNMKPELWNGVIAAVPFVDVVSTMLDETIPLTTFEFDEWGNPKNKEYYDYMLSYSPYDNVEAKAYPHILITTGYWDSQVQYWEPAKWAAKLRALKTDDNLLLLDTDMETGHGGASGRFERYKRTALEYAFMLDLENIKE</sequence>
<evidence type="ECO:0000256" key="2">
    <source>
        <dbReference type="ARBA" id="ARBA00005228"/>
    </source>
</evidence>
<dbReference type="SUPFAM" id="SSF53474">
    <property type="entry name" value="alpha/beta-Hydrolases"/>
    <property type="match status" value="1"/>
</dbReference>
<accession>A0A4Q7P2H1</accession>
<dbReference type="GO" id="GO:0042597">
    <property type="term" value="C:periplasmic space"/>
    <property type="evidence" value="ECO:0007669"/>
    <property type="project" value="UniProtKB-SubCell"/>
</dbReference>
<dbReference type="InterPro" id="IPR029058">
    <property type="entry name" value="AB_hydrolase_fold"/>
</dbReference>
<dbReference type="OrthoDB" id="9801421at2"/>
<comment type="caution">
    <text evidence="13">The sequence shown here is derived from an EMBL/GenBank/DDBJ whole genome shotgun (WGS) entry which is preliminary data.</text>
</comment>
<evidence type="ECO:0000313" key="14">
    <source>
        <dbReference type="Proteomes" id="UP000292262"/>
    </source>
</evidence>
<name>A0A4Q7P2H1_9FLAO</name>
<dbReference type="EMBL" id="SGXE01000002">
    <property type="protein sequence ID" value="RZS93797.1"/>
    <property type="molecule type" value="Genomic_DNA"/>
</dbReference>
<dbReference type="Gene3D" id="3.40.50.1820">
    <property type="entry name" value="alpha/beta hydrolase"/>
    <property type="match status" value="1"/>
</dbReference>
<dbReference type="FunFam" id="3.40.50.1820:FF:000005">
    <property type="entry name" value="Prolyl endopeptidase"/>
    <property type="match status" value="1"/>
</dbReference>
<evidence type="ECO:0000256" key="1">
    <source>
        <dbReference type="ARBA" id="ARBA00004418"/>
    </source>
</evidence>
<dbReference type="InterPro" id="IPR002470">
    <property type="entry name" value="Peptidase_S9A"/>
</dbReference>
<evidence type="ECO:0000259" key="11">
    <source>
        <dbReference type="Pfam" id="PF00326"/>
    </source>
</evidence>
<dbReference type="AlphaFoldDB" id="A0A4Q7P2H1"/>
<dbReference type="InterPro" id="IPR051543">
    <property type="entry name" value="Serine_Peptidase_S9A"/>
</dbReference>
<keyword evidence="14" id="KW-1185">Reference proteome</keyword>
<dbReference type="PANTHER" id="PTHR11757">
    <property type="entry name" value="PROTEASE FAMILY S9A OLIGOPEPTIDASE"/>
    <property type="match status" value="1"/>
</dbReference>
<dbReference type="InterPro" id="IPR001375">
    <property type="entry name" value="Peptidase_S9_cat"/>
</dbReference>
<comment type="similarity">
    <text evidence="2">Belongs to the peptidase S9A family.</text>
</comment>
<feature type="domain" description="Peptidase S9A N-terminal" evidence="12">
    <location>
        <begin position="39"/>
        <end position="448"/>
    </location>
</feature>
<dbReference type="SUPFAM" id="SSF50993">
    <property type="entry name" value="Peptidase/esterase 'gauge' domain"/>
    <property type="match status" value="1"/>
</dbReference>
<comment type="subcellular location">
    <subcellularLocation>
        <location evidence="1">Periplasm</location>
    </subcellularLocation>
</comment>
<keyword evidence="6" id="KW-0378">Hydrolase</keyword>
<dbReference type="PRINTS" id="PR00862">
    <property type="entry name" value="PROLIGOPTASE"/>
</dbReference>
<dbReference type="Gene3D" id="2.130.10.120">
    <property type="entry name" value="Prolyl oligopeptidase, N-terminal domain"/>
    <property type="match status" value="1"/>
</dbReference>
<dbReference type="Pfam" id="PF00326">
    <property type="entry name" value="Peptidase_S9"/>
    <property type="match status" value="1"/>
</dbReference>
<keyword evidence="5" id="KW-0574">Periplasm</keyword>
<keyword evidence="4 10" id="KW-0732">Signal</keyword>
<dbReference type="PANTHER" id="PTHR11757:SF19">
    <property type="entry name" value="PROLYL ENDOPEPTIDASE-LIKE"/>
    <property type="match status" value="1"/>
</dbReference>
<dbReference type="GO" id="GO:0006508">
    <property type="term" value="P:proteolysis"/>
    <property type="evidence" value="ECO:0007669"/>
    <property type="project" value="UniProtKB-KW"/>
</dbReference>
<dbReference type="InterPro" id="IPR023302">
    <property type="entry name" value="Pept_S9A_N"/>
</dbReference>
<comment type="function">
    <text evidence="8">Cleaves peptide bonds on the C-terminal side of prolyl residues within peptides that are up to approximately 30 amino acids long. Has an absolute requirement for an X-Pro bond in the trans configuration immediately preceding the Pro-Y scissible bond.</text>
</comment>
<dbReference type="Proteomes" id="UP000292262">
    <property type="component" value="Unassembled WGS sequence"/>
</dbReference>
<gene>
    <name evidence="13" type="ORF">EV197_2378</name>
</gene>
<evidence type="ECO:0000259" key="12">
    <source>
        <dbReference type="Pfam" id="PF02897"/>
    </source>
</evidence>
<proteinExistence type="inferred from homology"/>
<dbReference type="Pfam" id="PF02897">
    <property type="entry name" value="Peptidase_S9_N"/>
    <property type="match status" value="1"/>
</dbReference>
<feature type="domain" description="Peptidase S9 prolyl oligopeptidase catalytic" evidence="11">
    <location>
        <begin position="513"/>
        <end position="721"/>
    </location>
</feature>
<evidence type="ECO:0000256" key="4">
    <source>
        <dbReference type="ARBA" id="ARBA00022729"/>
    </source>
</evidence>
<evidence type="ECO:0000256" key="5">
    <source>
        <dbReference type="ARBA" id="ARBA00022764"/>
    </source>
</evidence>
<evidence type="ECO:0000256" key="6">
    <source>
        <dbReference type="ARBA" id="ARBA00022801"/>
    </source>
</evidence>
<keyword evidence="7" id="KW-0720">Serine protease</keyword>
<evidence type="ECO:0000313" key="13">
    <source>
        <dbReference type="EMBL" id="RZS93797.1"/>
    </source>
</evidence>
<protein>
    <recommendedName>
        <fullName evidence="9">Proline-specific endopeptidase</fullName>
    </recommendedName>
</protein>
<dbReference type="GO" id="GO:0004252">
    <property type="term" value="F:serine-type endopeptidase activity"/>
    <property type="evidence" value="ECO:0007669"/>
    <property type="project" value="InterPro"/>
</dbReference>
<evidence type="ECO:0000256" key="8">
    <source>
        <dbReference type="ARBA" id="ARBA00060121"/>
    </source>
</evidence>
<dbReference type="PROSITE" id="PS51257">
    <property type="entry name" value="PROKAR_LIPOPROTEIN"/>
    <property type="match status" value="1"/>
</dbReference>
<evidence type="ECO:0000256" key="9">
    <source>
        <dbReference type="ARBA" id="ARBA00081187"/>
    </source>
</evidence>
<organism evidence="13 14">
    <name type="scientific">Aquimarina brevivitae</name>
    <dbReference type="NCBI Taxonomy" id="323412"/>
    <lineage>
        <taxon>Bacteria</taxon>
        <taxon>Pseudomonadati</taxon>
        <taxon>Bacteroidota</taxon>
        <taxon>Flavobacteriia</taxon>
        <taxon>Flavobacteriales</taxon>
        <taxon>Flavobacteriaceae</taxon>
        <taxon>Aquimarina</taxon>
    </lineage>
</organism>